<feature type="compositionally biased region" description="Low complexity" evidence="1">
    <location>
        <begin position="16"/>
        <end position="32"/>
    </location>
</feature>
<feature type="compositionally biased region" description="Low complexity" evidence="1">
    <location>
        <begin position="40"/>
        <end position="52"/>
    </location>
</feature>
<organism evidence="2 3">
    <name type="scientific">Rotaria socialis</name>
    <dbReference type="NCBI Taxonomy" id="392032"/>
    <lineage>
        <taxon>Eukaryota</taxon>
        <taxon>Metazoa</taxon>
        <taxon>Spiralia</taxon>
        <taxon>Gnathifera</taxon>
        <taxon>Rotifera</taxon>
        <taxon>Eurotatoria</taxon>
        <taxon>Bdelloidea</taxon>
        <taxon>Philodinida</taxon>
        <taxon>Philodinidae</taxon>
        <taxon>Rotaria</taxon>
    </lineage>
</organism>
<evidence type="ECO:0000313" key="3">
    <source>
        <dbReference type="Proteomes" id="UP000663848"/>
    </source>
</evidence>
<gene>
    <name evidence="2" type="ORF">QYT958_LOCUS36009</name>
</gene>
<protein>
    <submittedName>
        <fullName evidence="2">Uncharacterized protein</fullName>
    </submittedName>
</protein>
<accession>A0A821ZCC4</accession>
<name>A0A821ZCC4_9BILA</name>
<dbReference type="Proteomes" id="UP000663848">
    <property type="component" value="Unassembled WGS sequence"/>
</dbReference>
<reference evidence="2" key="1">
    <citation type="submission" date="2021-02" db="EMBL/GenBank/DDBJ databases">
        <authorList>
            <person name="Nowell W R."/>
        </authorList>
    </citation>
    <scope>NUCLEOTIDE SEQUENCE</scope>
</reference>
<evidence type="ECO:0000256" key="1">
    <source>
        <dbReference type="SAM" id="MobiDB-lite"/>
    </source>
</evidence>
<evidence type="ECO:0000313" key="2">
    <source>
        <dbReference type="EMBL" id="CAF4979351.1"/>
    </source>
</evidence>
<feature type="region of interest" description="Disordered" evidence="1">
    <location>
        <begin position="1"/>
        <end position="89"/>
    </location>
</feature>
<dbReference type="AlphaFoldDB" id="A0A821ZCC4"/>
<dbReference type="EMBL" id="CAJOBR010028011">
    <property type="protein sequence ID" value="CAF4979351.1"/>
    <property type="molecule type" value="Genomic_DNA"/>
</dbReference>
<proteinExistence type="predicted"/>
<comment type="caution">
    <text evidence="2">The sequence shown here is derived from an EMBL/GenBank/DDBJ whole genome shotgun (WGS) entry which is preliminary data.</text>
</comment>
<sequence>MSSSSPLSSKNNTFVQSQAQNFNQQNNSSLNSPMNINRQSSGLSSSSTTTTTRIVGPRPFYRSRVTPDPFDYTTNDRRENDYQQNVSQRRYSANQINVNDNDDECTSSDESLSIEFPPPPIAFSSSPTINDTYQFIPVKNPFVQTTIVRSDSGENNEKYSSSILFL</sequence>